<feature type="region of interest" description="Disordered" evidence="1">
    <location>
        <begin position="1"/>
        <end position="20"/>
    </location>
</feature>
<keyword evidence="3" id="KW-1185">Reference proteome</keyword>
<feature type="compositionally biased region" description="Polar residues" evidence="1">
    <location>
        <begin position="1"/>
        <end position="13"/>
    </location>
</feature>
<evidence type="ECO:0000313" key="2">
    <source>
        <dbReference type="EMBL" id="GBM41906.1"/>
    </source>
</evidence>
<organism evidence="2 3">
    <name type="scientific">Araneus ventricosus</name>
    <name type="common">Orbweaver spider</name>
    <name type="synonym">Epeira ventricosa</name>
    <dbReference type="NCBI Taxonomy" id="182803"/>
    <lineage>
        <taxon>Eukaryota</taxon>
        <taxon>Metazoa</taxon>
        <taxon>Ecdysozoa</taxon>
        <taxon>Arthropoda</taxon>
        <taxon>Chelicerata</taxon>
        <taxon>Arachnida</taxon>
        <taxon>Araneae</taxon>
        <taxon>Araneomorphae</taxon>
        <taxon>Entelegynae</taxon>
        <taxon>Araneoidea</taxon>
        <taxon>Araneidae</taxon>
        <taxon>Araneus</taxon>
    </lineage>
</organism>
<name>A0A4Y2FMV4_ARAVE</name>
<evidence type="ECO:0000313" key="3">
    <source>
        <dbReference type="Proteomes" id="UP000499080"/>
    </source>
</evidence>
<gene>
    <name evidence="2" type="ORF">AVEN_13624_1</name>
</gene>
<proteinExistence type="predicted"/>
<comment type="caution">
    <text evidence="2">The sequence shown here is derived from an EMBL/GenBank/DDBJ whole genome shotgun (WGS) entry which is preliminary data.</text>
</comment>
<reference evidence="2 3" key="1">
    <citation type="journal article" date="2019" name="Sci. Rep.">
        <title>Orb-weaving spider Araneus ventricosus genome elucidates the spidroin gene catalogue.</title>
        <authorList>
            <person name="Kono N."/>
            <person name="Nakamura H."/>
            <person name="Ohtoshi R."/>
            <person name="Moran D.A.P."/>
            <person name="Shinohara A."/>
            <person name="Yoshida Y."/>
            <person name="Fujiwara M."/>
            <person name="Mori M."/>
            <person name="Tomita M."/>
            <person name="Arakawa K."/>
        </authorList>
    </citation>
    <scope>NUCLEOTIDE SEQUENCE [LARGE SCALE GENOMIC DNA]</scope>
</reference>
<dbReference type="AlphaFoldDB" id="A0A4Y2FMV4"/>
<accession>A0A4Y2FMV4</accession>
<protein>
    <submittedName>
        <fullName evidence="2">Uncharacterized protein</fullName>
    </submittedName>
</protein>
<evidence type="ECO:0000256" key="1">
    <source>
        <dbReference type="SAM" id="MobiDB-lite"/>
    </source>
</evidence>
<dbReference type="Proteomes" id="UP000499080">
    <property type="component" value="Unassembled WGS sequence"/>
</dbReference>
<sequence length="145" mass="16434">MLEIRSSSESTGSHAPWHSYNPRSGSKYMVGLTIDQDKEPDHHDLSNPVKSLRPCRSFPMHYNSLTRTTLTQPLVQSCKCRRLVPGLCIHLSFNLSSRLNSLAPVSYIKKARSTSYTTTSASRRRRLRPCNAMRFRVASMIPTLP</sequence>
<dbReference type="EMBL" id="BGPR01000978">
    <property type="protein sequence ID" value="GBM41906.1"/>
    <property type="molecule type" value="Genomic_DNA"/>
</dbReference>